<accession>A0A0B4XP69</accession>
<dbReference type="SUPFAM" id="SSF46689">
    <property type="entry name" value="Homeodomain-like"/>
    <property type="match status" value="1"/>
</dbReference>
<gene>
    <name evidence="5" type="ORF">S7S_08305</name>
</gene>
<evidence type="ECO:0000259" key="4">
    <source>
        <dbReference type="PROSITE" id="PS01124"/>
    </source>
</evidence>
<keyword evidence="1" id="KW-0805">Transcription regulation</keyword>
<dbReference type="GO" id="GO:0005829">
    <property type="term" value="C:cytosol"/>
    <property type="evidence" value="ECO:0007669"/>
    <property type="project" value="TreeGrafter"/>
</dbReference>
<reference evidence="5 6" key="1">
    <citation type="journal article" date="2012" name="J. Bacteriol.">
        <title>Genome sequence of an alkane-degrading bacterium, Alcanivorax pacificus type strain W11-5, isolated from deep sea sediment.</title>
        <authorList>
            <person name="Lai Q."/>
            <person name="Shao Z."/>
        </authorList>
    </citation>
    <scope>NUCLEOTIDE SEQUENCE [LARGE SCALE GENOMIC DNA]</scope>
    <source>
        <strain evidence="5 6">W11-5</strain>
    </source>
</reference>
<keyword evidence="3" id="KW-0804">Transcription</keyword>
<protein>
    <submittedName>
        <fullName evidence="5">AraC family transcriptional regulator</fullName>
    </submittedName>
</protein>
<dbReference type="Pfam" id="PF12625">
    <property type="entry name" value="Arabinose_bd"/>
    <property type="match status" value="1"/>
</dbReference>
<dbReference type="GO" id="GO:0000976">
    <property type="term" value="F:transcription cis-regulatory region binding"/>
    <property type="evidence" value="ECO:0007669"/>
    <property type="project" value="TreeGrafter"/>
</dbReference>
<sequence>MILTKHPALLASHLRYWQYKGITLSELSAAAGTEISTSERVSAEIVHRLYSYTEKRLNDPYMGLRIGHQILLADIAPVMNAVLYSADGWQMLRTVQHFWPLLSEIERLEIHIDPQRYHIRMVPILPELVHPQQTDTVLSGFLRLAAVLLGIDQTPDIGVNLRRPPPADEALFSRLAGAPVQFNQPHDELYFSRHVLDVKNPTGDPVRMRDALQDTQRLLSSLRSRVLADEISSLIRDQLVHGTPDQGRIAALLNISVRALQRRLQQQHTSFRLQLDQVRFHLARELVADSSLSFPDVANRLGYTETGSLFKAFKRWTGLTPGDYRLLYGSDVPLMDEA</sequence>
<dbReference type="Pfam" id="PF12833">
    <property type="entry name" value="HTH_18"/>
    <property type="match status" value="1"/>
</dbReference>
<dbReference type="GO" id="GO:0003700">
    <property type="term" value="F:DNA-binding transcription factor activity"/>
    <property type="evidence" value="ECO:0007669"/>
    <property type="project" value="InterPro"/>
</dbReference>
<dbReference type="RefSeq" id="WP_008735961.1">
    <property type="nucleotide sequence ID" value="NZ_CP004387.1"/>
</dbReference>
<feature type="domain" description="HTH araC/xylS-type" evidence="4">
    <location>
        <begin position="229"/>
        <end position="327"/>
    </location>
</feature>
<dbReference type="EMBL" id="CP004387">
    <property type="protein sequence ID" value="AJD48077.1"/>
    <property type="molecule type" value="Genomic_DNA"/>
</dbReference>
<dbReference type="InterPro" id="IPR018060">
    <property type="entry name" value="HTH_AraC"/>
</dbReference>
<keyword evidence="2" id="KW-0238">DNA-binding</keyword>
<dbReference type="Proteomes" id="UP000006764">
    <property type="component" value="Chromosome"/>
</dbReference>
<proteinExistence type="predicted"/>
<dbReference type="InterPro" id="IPR032687">
    <property type="entry name" value="AraC-type_N"/>
</dbReference>
<dbReference type="HOGENOM" id="CLU_047522_1_1_6"/>
<evidence type="ECO:0000313" key="6">
    <source>
        <dbReference type="Proteomes" id="UP000006764"/>
    </source>
</evidence>
<dbReference type="PROSITE" id="PS01124">
    <property type="entry name" value="HTH_ARAC_FAMILY_2"/>
    <property type="match status" value="1"/>
</dbReference>
<dbReference type="AlphaFoldDB" id="A0A0B4XP69"/>
<dbReference type="OrthoDB" id="5582699at2"/>
<dbReference type="KEGG" id="apac:S7S_08305"/>
<evidence type="ECO:0000313" key="5">
    <source>
        <dbReference type="EMBL" id="AJD48077.1"/>
    </source>
</evidence>
<dbReference type="InterPro" id="IPR009057">
    <property type="entry name" value="Homeodomain-like_sf"/>
</dbReference>
<keyword evidence="6" id="KW-1185">Reference proteome</keyword>
<organism evidence="5 6">
    <name type="scientific">Isoalcanivorax pacificus W11-5</name>
    <dbReference type="NCBI Taxonomy" id="391936"/>
    <lineage>
        <taxon>Bacteria</taxon>
        <taxon>Pseudomonadati</taxon>
        <taxon>Pseudomonadota</taxon>
        <taxon>Gammaproteobacteria</taxon>
        <taxon>Oceanospirillales</taxon>
        <taxon>Alcanivoracaceae</taxon>
        <taxon>Isoalcanivorax</taxon>
    </lineage>
</organism>
<name>A0A0B4XP69_9GAMM</name>
<evidence type="ECO:0000256" key="3">
    <source>
        <dbReference type="ARBA" id="ARBA00023163"/>
    </source>
</evidence>
<dbReference type="SMART" id="SM00342">
    <property type="entry name" value="HTH_ARAC"/>
    <property type="match status" value="1"/>
</dbReference>
<dbReference type="Gene3D" id="1.10.10.60">
    <property type="entry name" value="Homeodomain-like"/>
    <property type="match status" value="1"/>
</dbReference>
<evidence type="ECO:0000256" key="1">
    <source>
        <dbReference type="ARBA" id="ARBA00023015"/>
    </source>
</evidence>
<evidence type="ECO:0000256" key="2">
    <source>
        <dbReference type="ARBA" id="ARBA00023125"/>
    </source>
</evidence>
<dbReference type="PANTHER" id="PTHR47894:SF1">
    <property type="entry name" value="HTH-TYPE TRANSCRIPTIONAL REGULATOR VQSM"/>
    <property type="match status" value="1"/>
</dbReference>
<dbReference type="PANTHER" id="PTHR47894">
    <property type="entry name" value="HTH-TYPE TRANSCRIPTIONAL REGULATOR GADX"/>
    <property type="match status" value="1"/>
</dbReference>